<dbReference type="GO" id="GO:0051015">
    <property type="term" value="F:actin filament binding"/>
    <property type="evidence" value="ECO:0007669"/>
    <property type="project" value="TreeGrafter"/>
</dbReference>
<evidence type="ECO:0000256" key="2">
    <source>
        <dbReference type="SAM" id="MobiDB-lite"/>
    </source>
</evidence>
<comment type="similarity">
    <text evidence="1">Belongs to the TRAFAC class myosin-kinesin ATPase superfamily. Myosin family.</text>
</comment>
<evidence type="ECO:0000259" key="3">
    <source>
        <dbReference type="PROSITE" id="PS51456"/>
    </source>
</evidence>
<comment type="caution">
    <text evidence="1">Lacks conserved residue(s) required for the propagation of feature annotation.</text>
</comment>
<dbReference type="AlphaFoldDB" id="A0A183JPP1"/>
<sequence>MGEMKFKQRPREEQAEADGTAEAEKVAFLLGVNAKDLLTSFLKPKVKVGTEFVTKGQNLNQVSKFLLMNSNP</sequence>
<dbReference type="PROSITE" id="PS51456">
    <property type="entry name" value="MYOSIN_MOTOR"/>
    <property type="match status" value="1"/>
</dbReference>
<dbReference type="GO" id="GO:0005737">
    <property type="term" value="C:cytoplasm"/>
    <property type="evidence" value="ECO:0007669"/>
    <property type="project" value="TreeGrafter"/>
</dbReference>
<feature type="region of interest" description="Disordered" evidence="2">
    <location>
        <begin position="1"/>
        <end position="20"/>
    </location>
</feature>
<dbReference type="GO" id="GO:0016460">
    <property type="term" value="C:myosin II complex"/>
    <property type="evidence" value="ECO:0007669"/>
    <property type="project" value="TreeGrafter"/>
</dbReference>
<dbReference type="GO" id="GO:0000146">
    <property type="term" value="F:microfilament motor activity"/>
    <property type="evidence" value="ECO:0007669"/>
    <property type="project" value="TreeGrafter"/>
</dbReference>
<dbReference type="STRING" id="6186.A0A183JPP1"/>
<dbReference type="WBParaSite" id="SCUD_0000467801-mRNA-1">
    <property type="protein sequence ID" value="SCUD_0000467801-mRNA-1"/>
    <property type="gene ID" value="SCUD_0000467801"/>
</dbReference>
<reference evidence="6" key="1">
    <citation type="submission" date="2016-06" db="UniProtKB">
        <authorList>
            <consortium name="WormBaseParasite"/>
        </authorList>
    </citation>
    <scope>IDENTIFICATION</scope>
</reference>
<keyword evidence="1" id="KW-0518">Myosin</keyword>
<proteinExistence type="inferred from homology"/>
<dbReference type="GO" id="GO:0032982">
    <property type="term" value="C:myosin filament"/>
    <property type="evidence" value="ECO:0007669"/>
    <property type="project" value="TreeGrafter"/>
</dbReference>
<gene>
    <name evidence="4" type="ORF">SCUD_LOCUS4679</name>
</gene>
<dbReference type="GO" id="GO:0005524">
    <property type="term" value="F:ATP binding"/>
    <property type="evidence" value="ECO:0007669"/>
    <property type="project" value="InterPro"/>
</dbReference>
<dbReference type="Proteomes" id="UP000279833">
    <property type="component" value="Unassembled WGS sequence"/>
</dbReference>
<feature type="domain" description="Myosin motor" evidence="3">
    <location>
        <begin position="1"/>
        <end position="72"/>
    </location>
</feature>
<keyword evidence="1" id="KW-0505">Motor protein</keyword>
<evidence type="ECO:0000256" key="1">
    <source>
        <dbReference type="PROSITE-ProRule" id="PRU00782"/>
    </source>
</evidence>
<dbReference type="Gene3D" id="1.20.120.720">
    <property type="entry name" value="Myosin VI head, motor domain, U50 subdomain"/>
    <property type="match status" value="1"/>
</dbReference>
<name>A0A183JPP1_9TREM</name>
<evidence type="ECO:0000313" key="5">
    <source>
        <dbReference type="Proteomes" id="UP000279833"/>
    </source>
</evidence>
<feature type="compositionally biased region" description="Basic and acidic residues" evidence="2">
    <location>
        <begin position="1"/>
        <end position="14"/>
    </location>
</feature>
<keyword evidence="1" id="KW-0009">Actin-binding</keyword>
<dbReference type="PANTHER" id="PTHR45615">
    <property type="entry name" value="MYOSIN HEAVY CHAIN, NON-MUSCLE"/>
    <property type="match status" value="1"/>
</dbReference>
<dbReference type="Pfam" id="PF00063">
    <property type="entry name" value="Myosin_head"/>
    <property type="match status" value="1"/>
</dbReference>
<dbReference type="PANTHER" id="PTHR45615:SF27">
    <property type="entry name" value="MYOSIN HEAVY CHAIN, MUSCLE"/>
    <property type="match status" value="1"/>
</dbReference>
<dbReference type="SUPFAM" id="SSF52540">
    <property type="entry name" value="P-loop containing nucleoside triphosphate hydrolases"/>
    <property type="match status" value="1"/>
</dbReference>
<dbReference type="InterPro" id="IPR001609">
    <property type="entry name" value="Myosin_head_motor_dom-like"/>
</dbReference>
<dbReference type="InterPro" id="IPR027417">
    <property type="entry name" value="P-loop_NTPase"/>
</dbReference>
<dbReference type="EMBL" id="UZAK01006507">
    <property type="protein sequence ID" value="VDO90391.1"/>
    <property type="molecule type" value="Genomic_DNA"/>
</dbReference>
<keyword evidence="5" id="KW-1185">Reference proteome</keyword>
<evidence type="ECO:0000313" key="4">
    <source>
        <dbReference type="EMBL" id="VDO90391.1"/>
    </source>
</evidence>
<protein>
    <submittedName>
        <fullName evidence="6">Myosin motor domain-containing protein</fullName>
    </submittedName>
</protein>
<organism evidence="6">
    <name type="scientific">Schistosoma curassoni</name>
    <dbReference type="NCBI Taxonomy" id="6186"/>
    <lineage>
        <taxon>Eukaryota</taxon>
        <taxon>Metazoa</taxon>
        <taxon>Spiralia</taxon>
        <taxon>Lophotrochozoa</taxon>
        <taxon>Platyhelminthes</taxon>
        <taxon>Trematoda</taxon>
        <taxon>Digenea</taxon>
        <taxon>Strigeidida</taxon>
        <taxon>Schistosomatoidea</taxon>
        <taxon>Schistosomatidae</taxon>
        <taxon>Schistosoma</taxon>
    </lineage>
</organism>
<reference evidence="4 5" key="2">
    <citation type="submission" date="2018-11" db="EMBL/GenBank/DDBJ databases">
        <authorList>
            <consortium name="Pathogen Informatics"/>
        </authorList>
    </citation>
    <scope>NUCLEOTIDE SEQUENCE [LARGE SCALE GENOMIC DNA]</scope>
    <source>
        <strain evidence="4">Dakar</strain>
        <strain evidence="5">Dakar, Senegal</strain>
    </source>
</reference>
<accession>A0A183JPP1</accession>
<evidence type="ECO:0000313" key="6">
    <source>
        <dbReference type="WBParaSite" id="SCUD_0000467801-mRNA-1"/>
    </source>
</evidence>